<evidence type="ECO:0000256" key="1">
    <source>
        <dbReference type="SAM" id="MobiDB-lite"/>
    </source>
</evidence>
<keyword evidence="3" id="KW-1185">Reference proteome</keyword>
<proteinExistence type="predicted"/>
<accession>A0A9P6HFF5</accession>
<evidence type="ECO:0000313" key="3">
    <source>
        <dbReference type="Proteomes" id="UP000736335"/>
    </source>
</evidence>
<gene>
    <name evidence="2" type="ORF">BJ322DRAFT_1021071</name>
</gene>
<dbReference type="EMBL" id="WIUZ02000007">
    <property type="protein sequence ID" value="KAF9785569.1"/>
    <property type="molecule type" value="Genomic_DNA"/>
</dbReference>
<name>A0A9P6HFF5_9AGAM</name>
<sequence length="186" mass="20349">MVVSVCHSVGKKALERKVSERVTIPDLPPALRHSRPQVGSPYGTLIVGQNRRETRSIRVADLPPTQLRSPVTLPNHLSRDDFSTLQLSFPHKLLESLYPHAQRLLNDISHDGAARAGAASDPRAQVQLSTVLPLAEQTQITGTEQSVCFTIRFGSPVYLRSTEASPSSDHNQAAARHPVMGISHRS</sequence>
<reference evidence="2" key="1">
    <citation type="journal article" date="2020" name="Nat. Commun.">
        <title>Large-scale genome sequencing of mycorrhizal fungi provides insights into the early evolution of symbiotic traits.</title>
        <authorList>
            <person name="Miyauchi S."/>
            <person name="Kiss E."/>
            <person name="Kuo A."/>
            <person name="Drula E."/>
            <person name="Kohler A."/>
            <person name="Sanchez-Garcia M."/>
            <person name="Morin E."/>
            <person name="Andreopoulos B."/>
            <person name="Barry K.W."/>
            <person name="Bonito G."/>
            <person name="Buee M."/>
            <person name="Carver A."/>
            <person name="Chen C."/>
            <person name="Cichocki N."/>
            <person name="Clum A."/>
            <person name="Culley D."/>
            <person name="Crous P.W."/>
            <person name="Fauchery L."/>
            <person name="Girlanda M."/>
            <person name="Hayes R.D."/>
            <person name="Keri Z."/>
            <person name="LaButti K."/>
            <person name="Lipzen A."/>
            <person name="Lombard V."/>
            <person name="Magnuson J."/>
            <person name="Maillard F."/>
            <person name="Murat C."/>
            <person name="Nolan M."/>
            <person name="Ohm R.A."/>
            <person name="Pangilinan J."/>
            <person name="Pereira M.F."/>
            <person name="Perotto S."/>
            <person name="Peter M."/>
            <person name="Pfister S."/>
            <person name="Riley R."/>
            <person name="Sitrit Y."/>
            <person name="Stielow J.B."/>
            <person name="Szollosi G."/>
            <person name="Zifcakova L."/>
            <person name="Stursova M."/>
            <person name="Spatafora J.W."/>
            <person name="Tedersoo L."/>
            <person name="Vaario L.M."/>
            <person name="Yamada A."/>
            <person name="Yan M."/>
            <person name="Wang P."/>
            <person name="Xu J."/>
            <person name="Bruns T."/>
            <person name="Baldrian P."/>
            <person name="Vilgalys R."/>
            <person name="Dunand C."/>
            <person name="Henrissat B."/>
            <person name="Grigoriev I.V."/>
            <person name="Hibbett D."/>
            <person name="Nagy L.G."/>
            <person name="Martin F.M."/>
        </authorList>
    </citation>
    <scope>NUCLEOTIDE SEQUENCE</scope>
    <source>
        <strain evidence="2">UH-Tt-Lm1</strain>
    </source>
</reference>
<feature type="region of interest" description="Disordered" evidence="1">
    <location>
        <begin position="162"/>
        <end position="186"/>
    </location>
</feature>
<comment type="caution">
    <text evidence="2">The sequence shown here is derived from an EMBL/GenBank/DDBJ whole genome shotgun (WGS) entry which is preliminary data.</text>
</comment>
<dbReference type="AlphaFoldDB" id="A0A9P6HFF5"/>
<reference evidence="2" key="2">
    <citation type="submission" date="2020-11" db="EMBL/GenBank/DDBJ databases">
        <authorList>
            <consortium name="DOE Joint Genome Institute"/>
            <person name="Kuo A."/>
            <person name="Miyauchi S."/>
            <person name="Kiss E."/>
            <person name="Drula E."/>
            <person name="Kohler A."/>
            <person name="Sanchez-Garcia M."/>
            <person name="Andreopoulos B."/>
            <person name="Barry K.W."/>
            <person name="Bonito G."/>
            <person name="Buee M."/>
            <person name="Carver A."/>
            <person name="Chen C."/>
            <person name="Cichocki N."/>
            <person name="Clum A."/>
            <person name="Culley D."/>
            <person name="Crous P.W."/>
            <person name="Fauchery L."/>
            <person name="Girlanda M."/>
            <person name="Hayes R."/>
            <person name="Keri Z."/>
            <person name="Labutti K."/>
            <person name="Lipzen A."/>
            <person name="Lombard V."/>
            <person name="Magnuson J."/>
            <person name="Maillard F."/>
            <person name="Morin E."/>
            <person name="Murat C."/>
            <person name="Nolan M."/>
            <person name="Ohm R."/>
            <person name="Pangilinan J."/>
            <person name="Pereira M."/>
            <person name="Perotto S."/>
            <person name="Peter M."/>
            <person name="Riley R."/>
            <person name="Sitrit Y."/>
            <person name="Stielow B."/>
            <person name="Szollosi G."/>
            <person name="Zifcakova L."/>
            <person name="Stursova M."/>
            <person name="Spatafora J.W."/>
            <person name="Tedersoo L."/>
            <person name="Vaario L.-M."/>
            <person name="Yamada A."/>
            <person name="Yan M."/>
            <person name="Wang P."/>
            <person name="Xu J."/>
            <person name="Bruns T."/>
            <person name="Baldrian P."/>
            <person name="Vilgalys R."/>
            <person name="Henrissat B."/>
            <person name="Grigoriev I.V."/>
            <person name="Hibbett D."/>
            <person name="Nagy L.G."/>
            <person name="Martin F.M."/>
        </authorList>
    </citation>
    <scope>NUCLEOTIDE SEQUENCE</scope>
    <source>
        <strain evidence="2">UH-Tt-Lm1</strain>
    </source>
</reference>
<protein>
    <submittedName>
        <fullName evidence="2">Uncharacterized protein</fullName>
    </submittedName>
</protein>
<evidence type="ECO:0000313" key="2">
    <source>
        <dbReference type="EMBL" id="KAF9785569.1"/>
    </source>
</evidence>
<organism evidence="2 3">
    <name type="scientific">Thelephora terrestris</name>
    <dbReference type="NCBI Taxonomy" id="56493"/>
    <lineage>
        <taxon>Eukaryota</taxon>
        <taxon>Fungi</taxon>
        <taxon>Dikarya</taxon>
        <taxon>Basidiomycota</taxon>
        <taxon>Agaricomycotina</taxon>
        <taxon>Agaricomycetes</taxon>
        <taxon>Thelephorales</taxon>
        <taxon>Thelephoraceae</taxon>
        <taxon>Thelephora</taxon>
    </lineage>
</organism>
<feature type="compositionally biased region" description="Polar residues" evidence="1">
    <location>
        <begin position="162"/>
        <end position="171"/>
    </location>
</feature>
<dbReference type="Proteomes" id="UP000736335">
    <property type="component" value="Unassembled WGS sequence"/>
</dbReference>